<evidence type="ECO:0000256" key="7">
    <source>
        <dbReference type="ARBA" id="ARBA00022989"/>
    </source>
</evidence>
<feature type="transmembrane region" description="Helical" evidence="10">
    <location>
        <begin position="249"/>
        <end position="267"/>
    </location>
</feature>
<dbReference type="GO" id="GO:1902600">
    <property type="term" value="P:proton transmembrane transport"/>
    <property type="evidence" value="ECO:0007669"/>
    <property type="project" value="InterPro"/>
</dbReference>
<feature type="transmembrane region" description="Helical" evidence="10">
    <location>
        <begin position="309"/>
        <end position="333"/>
    </location>
</feature>
<keyword evidence="13" id="KW-1185">Reference proteome</keyword>
<dbReference type="InterPro" id="IPR006153">
    <property type="entry name" value="Cation/H_exchanger_TM"/>
</dbReference>
<keyword evidence="6" id="KW-0630">Potassium</keyword>
<evidence type="ECO:0000313" key="12">
    <source>
        <dbReference type="EMBL" id="PZF78667.1"/>
    </source>
</evidence>
<feature type="transmembrane region" description="Helical" evidence="10">
    <location>
        <begin position="162"/>
        <end position="184"/>
    </location>
</feature>
<dbReference type="GO" id="GO:0012505">
    <property type="term" value="C:endomembrane system"/>
    <property type="evidence" value="ECO:0007669"/>
    <property type="project" value="UniProtKB-SubCell"/>
</dbReference>
<keyword evidence="5 10" id="KW-0812">Transmembrane</keyword>
<comment type="caution">
    <text evidence="12">The sequence shown here is derived from an EMBL/GenBank/DDBJ whole genome shotgun (WGS) entry which is preliminary data.</text>
</comment>
<evidence type="ECO:0000256" key="6">
    <source>
        <dbReference type="ARBA" id="ARBA00022958"/>
    </source>
</evidence>
<protein>
    <submittedName>
        <fullName evidence="12">Potassium transporter TrkA</fullName>
    </submittedName>
</protein>
<reference evidence="13" key="1">
    <citation type="submission" date="2018-06" db="EMBL/GenBank/DDBJ databases">
        <title>Aestuariibacter litoralis strain KCTC 52945T.</title>
        <authorList>
            <person name="Li X."/>
            <person name="Salam N."/>
            <person name="Li J.-L."/>
            <person name="Chen Y.-M."/>
            <person name="Yang Z.-W."/>
            <person name="Zhang L.-Y."/>
            <person name="Han M.-X."/>
            <person name="Xiao M."/>
            <person name="Li W.-J."/>
        </authorList>
    </citation>
    <scope>NUCLEOTIDE SEQUENCE [LARGE SCALE GENOMIC DNA]</scope>
    <source>
        <strain evidence="13">KCTC 52945</strain>
    </source>
</reference>
<keyword evidence="4" id="KW-0633">Potassium transport</keyword>
<evidence type="ECO:0000256" key="1">
    <source>
        <dbReference type="ARBA" id="ARBA00004127"/>
    </source>
</evidence>
<dbReference type="Gene3D" id="3.40.50.720">
    <property type="entry name" value="NAD(P)-binding Rossmann-like Domain"/>
    <property type="match status" value="1"/>
</dbReference>
<dbReference type="InterPro" id="IPR038770">
    <property type="entry name" value="Na+/solute_symporter_sf"/>
</dbReference>
<feature type="transmembrane region" description="Helical" evidence="10">
    <location>
        <begin position="129"/>
        <end position="150"/>
    </location>
</feature>
<feature type="transmembrane region" description="Helical" evidence="10">
    <location>
        <begin position="101"/>
        <end position="123"/>
    </location>
</feature>
<dbReference type="PROSITE" id="PS51201">
    <property type="entry name" value="RCK_N"/>
    <property type="match status" value="1"/>
</dbReference>
<evidence type="ECO:0000256" key="3">
    <source>
        <dbReference type="ARBA" id="ARBA00022449"/>
    </source>
</evidence>
<feature type="transmembrane region" description="Helical" evidence="10">
    <location>
        <begin position="345"/>
        <end position="367"/>
    </location>
</feature>
<name>A0A2W2BSL1_9HYPH</name>
<dbReference type="PANTHER" id="PTHR46157:SF4">
    <property type="entry name" value="K(+) EFFLUX ANTIPORTER 3, CHLOROPLASTIC"/>
    <property type="match status" value="1"/>
</dbReference>
<dbReference type="Pfam" id="PF00999">
    <property type="entry name" value="Na_H_Exchanger"/>
    <property type="match status" value="1"/>
</dbReference>
<evidence type="ECO:0000259" key="11">
    <source>
        <dbReference type="PROSITE" id="PS51201"/>
    </source>
</evidence>
<dbReference type="Pfam" id="PF02254">
    <property type="entry name" value="TrkA_N"/>
    <property type="match status" value="1"/>
</dbReference>
<organism evidence="12 13">
    <name type="scientific">Aestuariivirga litoralis</name>
    <dbReference type="NCBI Taxonomy" id="2650924"/>
    <lineage>
        <taxon>Bacteria</taxon>
        <taxon>Pseudomonadati</taxon>
        <taxon>Pseudomonadota</taxon>
        <taxon>Alphaproteobacteria</taxon>
        <taxon>Hyphomicrobiales</taxon>
        <taxon>Aestuariivirgaceae</taxon>
        <taxon>Aestuariivirga</taxon>
    </lineage>
</organism>
<evidence type="ECO:0000256" key="9">
    <source>
        <dbReference type="ARBA" id="ARBA00023136"/>
    </source>
</evidence>
<dbReference type="GO" id="GO:0005886">
    <property type="term" value="C:plasma membrane"/>
    <property type="evidence" value="ECO:0007669"/>
    <property type="project" value="TreeGrafter"/>
</dbReference>
<dbReference type="InterPro" id="IPR036291">
    <property type="entry name" value="NAD(P)-bd_dom_sf"/>
</dbReference>
<evidence type="ECO:0000256" key="8">
    <source>
        <dbReference type="ARBA" id="ARBA00023065"/>
    </source>
</evidence>
<feature type="domain" description="RCK N-terminal" evidence="11">
    <location>
        <begin position="418"/>
        <end position="535"/>
    </location>
</feature>
<feature type="transmembrane region" description="Helical" evidence="10">
    <location>
        <begin position="69"/>
        <end position="89"/>
    </location>
</feature>
<sequence>MPSETAFYYKEFLIVLGVAGLVVPLFLRIGVNSVLAFLIMGVLLSPDILGHAAAYVPGIDELGFSNPESLAHMADLGVVFLLFLIGIELSFERLNTMRRLVFGLGGLQVVLSLAALAAVALVMGFDMRVALVAGAALSLSSTAIVVQLISDSRRLGSQTGRLSFAILLMQDLAVIPFLLLLPILGQRVEGSVAVSVLLALLQAAAAVAVIIIVGRYLLRPLLRLVARTGSSDLFMAATLLIAVGAAAAASLAGISMTLGAFIAGLMLAETEYRRAIEAVIEPFKGLLLGTFFLVIGLKLDLDTLFANPVYTLSMAAGLILLKGIIVYALARLFRVNRGASIESALLLGPCGEFGFVIAGTALAYGLINDATSRNVMLLVTITMIALPLLARFGNWFTRSLRQRAAAAAVHTVLPEDNEARVIIAGFGRVGHLVASMLEEHKIPCLAVDADADLVARENKAGARVYFGDATNAEFLKRCGLMEARALAVTMDNQTRVDEVVRVARTLRQDLKIIARARDERHAQRLYAAGVTEAVPETIESSLQLGEALLVETGVPMGLAIASVHERRDGFRKLLGRPNRREELELAKKRLRREKSAG</sequence>
<dbReference type="RefSeq" id="WP_111195995.1">
    <property type="nucleotide sequence ID" value="NZ_QKVK01000001.1"/>
</dbReference>
<dbReference type="InterPro" id="IPR003148">
    <property type="entry name" value="RCK_N"/>
</dbReference>
<feature type="transmembrane region" description="Helical" evidence="10">
    <location>
        <begin position="196"/>
        <end position="217"/>
    </location>
</feature>
<accession>A0A2W2BSL1</accession>
<evidence type="ECO:0000256" key="10">
    <source>
        <dbReference type="SAM" id="Phobius"/>
    </source>
</evidence>
<dbReference type="Proteomes" id="UP000248795">
    <property type="component" value="Unassembled WGS sequence"/>
</dbReference>
<keyword evidence="8" id="KW-0406">Ion transport</keyword>
<dbReference type="SUPFAM" id="SSF51735">
    <property type="entry name" value="NAD(P)-binding Rossmann-fold domains"/>
    <property type="match status" value="1"/>
</dbReference>
<keyword evidence="9 10" id="KW-0472">Membrane</keyword>
<feature type="transmembrane region" description="Helical" evidence="10">
    <location>
        <begin position="373"/>
        <end position="393"/>
    </location>
</feature>
<evidence type="ECO:0000256" key="4">
    <source>
        <dbReference type="ARBA" id="ARBA00022538"/>
    </source>
</evidence>
<dbReference type="AlphaFoldDB" id="A0A2W2BSL1"/>
<proteinExistence type="predicted"/>
<keyword evidence="3" id="KW-0050">Antiport</keyword>
<dbReference type="GO" id="GO:0015297">
    <property type="term" value="F:antiporter activity"/>
    <property type="evidence" value="ECO:0007669"/>
    <property type="project" value="UniProtKB-KW"/>
</dbReference>
<comment type="subcellular location">
    <subcellularLocation>
        <location evidence="1">Endomembrane system</location>
        <topology evidence="1">Multi-pass membrane protein</topology>
    </subcellularLocation>
</comment>
<dbReference type="PANTHER" id="PTHR46157">
    <property type="entry name" value="K(+) EFFLUX ANTIPORTER 3, CHLOROPLASTIC"/>
    <property type="match status" value="1"/>
</dbReference>
<evidence type="ECO:0000313" key="13">
    <source>
        <dbReference type="Proteomes" id="UP000248795"/>
    </source>
</evidence>
<dbReference type="GO" id="GO:0006813">
    <property type="term" value="P:potassium ion transport"/>
    <property type="evidence" value="ECO:0007669"/>
    <property type="project" value="UniProtKB-KW"/>
</dbReference>
<evidence type="ECO:0000256" key="2">
    <source>
        <dbReference type="ARBA" id="ARBA00022448"/>
    </source>
</evidence>
<dbReference type="FunFam" id="3.40.50.720:FF:000036">
    <property type="entry name" value="Glutathione-regulated potassium-efflux system protein KefB"/>
    <property type="match status" value="1"/>
</dbReference>
<keyword evidence="7 10" id="KW-1133">Transmembrane helix</keyword>
<feature type="transmembrane region" description="Helical" evidence="10">
    <location>
        <begin position="34"/>
        <end position="57"/>
    </location>
</feature>
<gene>
    <name evidence="12" type="ORF">DK847_02365</name>
</gene>
<keyword evidence="2" id="KW-0813">Transport</keyword>
<feature type="transmembrane region" description="Helical" evidence="10">
    <location>
        <begin position="6"/>
        <end position="27"/>
    </location>
</feature>
<dbReference type="EMBL" id="QKVK01000001">
    <property type="protein sequence ID" value="PZF78667.1"/>
    <property type="molecule type" value="Genomic_DNA"/>
</dbReference>
<evidence type="ECO:0000256" key="5">
    <source>
        <dbReference type="ARBA" id="ARBA00022692"/>
    </source>
</evidence>
<dbReference type="Gene3D" id="1.20.1530.20">
    <property type="match status" value="1"/>
</dbReference>